<proteinExistence type="predicted"/>
<evidence type="ECO:0000256" key="1">
    <source>
        <dbReference type="SAM" id="MobiDB-lite"/>
    </source>
</evidence>
<comment type="caution">
    <text evidence="2">The sequence shown here is derived from an EMBL/GenBank/DDBJ whole genome shotgun (WGS) entry which is preliminary data.</text>
</comment>
<dbReference type="OrthoDB" id="1824832at2759"/>
<dbReference type="AlphaFoldDB" id="A0A7J0F9R4"/>
<name>A0A7J0F9R4_9ERIC</name>
<sequence>MGQLANALSRRDEGKLPSQSIANSKGQYEVHNIHGHEHAKAIMNLRAGREIDTRPEDEKNDKKEEEKSFNNSKVVVNESLPPKGDVTLPPTCAKKLPTAPRVLRAPFLACLASPFSFDKKGVIKEDMLESVQATSQHPPMEEVDCCVITMMDELVEEAFPSILMEDPLEACLAHFGFDEYDIDHSIEEVNALLGKTTHFIDRHPSYAKFEPLPPLAETPALPSIESALQLELKPLSTTLKYSYLGANKTLPIIIAFDLNA</sequence>
<gene>
    <name evidence="2" type="ORF">Acr_10g0008230</name>
</gene>
<protein>
    <submittedName>
        <fullName evidence="2">Uncharacterized protein</fullName>
    </submittedName>
</protein>
<evidence type="ECO:0000313" key="3">
    <source>
        <dbReference type="Proteomes" id="UP000585474"/>
    </source>
</evidence>
<accession>A0A7J0F9R4</accession>
<evidence type="ECO:0000313" key="2">
    <source>
        <dbReference type="EMBL" id="GFY95438.1"/>
    </source>
</evidence>
<keyword evidence="3" id="KW-1185">Reference proteome</keyword>
<feature type="region of interest" description="Disordered" evidence="1">
    <location>
        <begin position="1"/>
        <end position="24"/>
    </location>
</feature>
<feature type="compositionally biased region" description="Basic and acidic residues" evidence="1">
    <location>
        <begin position="47"/>
        <end position="68"/>
    </location>
</feature>
<dbReference type="EMBL" id="BJWL01000010">
    <property type="protein sequence ID" value="GFY95438.1"/>
    <property type="molecule type" value="Genomic_DNA"/>
</dbReference>
<dbReference type="Proteomes" id="UP000585474">
    <property type="component" value="Unassembled WGS sequence"/>
</dbReference>
<feature type="region of interest" description="Disordered" evidence="1">
    <location>
        <begin position="44"/>
        <end position="82"/>
    </location>
</feature>
<reference evidence="2 3" key="1">
    <citation type="submission" date="2019-07" db="EMBL/GenBank/DDBJ databases">
        <title>De Novo Assembly of kiwifruit Actinidia rufa.</title>
        <authorList>
            <person name="Sugita-Konishi S."/>
            <person name="Sato K."/>
            <person name="Mori E."/>
            <person name="Abe Y."/>
            <person name="Kisaki G."/>
            <person name="Hamano K."/>
            <person name="Suezawa K."/>
            <person name="Otani M."/>
            <person name="Fukuda T."/>
            <person name="Manabe T."/>
            <person name="Gomi K."/>
            <person name="Tabuchi M."/>
            <person name="Akimitsu K."/>
            <person name="Kataoka I."/>
        </authorList>
    </citation>
    <scope>NUCLEOTIDE SEQUENCE [LARGE SCALE GENOMIC DNA]</scope>
    <source>
        <strain evidence="3">cv. Fuchu</strain>
    </source>
</reference>
<organism evidence="2 3">
    <name type="scientific">Actinidia rufa</name>
    <dbReference type="NCBI Taxonomy" id="165716"/>
    <lineage>
        <taxon>Eukaryota</taxon>
        <taxon>Viridiplantae</taxon>
        <taxon>Streptophyta</taxon>
        <taxon>Embryophyta</taxon>
        <taxon>Tracheophyta</taxon>
        <taxon>Spermatophyta</taxon>
        <taxon>Magnoliopsida</taxon>
        <taxon>eudicotyledons</taxon>
        <taxon>Gunneridae</taxon>
        <taxon>Pentapetalae</taxon>
        <taxon>asterids</taxon>
        <taxon>Ericales</taxon>
        <taxon>Actinidiaceae</taxon>
        <taxon>Actinidia</taxon>
    </lineage>
</organism>